<dbReference type="EMBL" id="CAJQZP010001427">
    <property type="protein sequence ID" value="CAG5045046.1"/>
    <property type="molecule type" value="Genomic_DNA"/>
</dbReference>
<name>A0A8S3XWY9_PARAO</name>
<protein>
    <submittedName>
        <fullName evidence="1">(apollo) hypothetical protein</fullName>
    </submittedName>
</protein>
<evidence type="ECO:0000313" key="1">
    <source>
        <dbReference type="EMBL" id="CAG5045046.1"/>
    </source>
</evidence>
<dbReference type="Proteomes" id="UP000691718">
    <property type="component" value="Unassembled WGS sequence"/>
</dbReference>
<gene>
    <name evidence="1" type="ORF">PAPOLLO_LOCUS23154</name>
</gene>
<sequence length="126" mass="15187">MRDYSEQEKVTVYIIVEQETPTSPEDNIIIDTNLERVSEEIIEKEKNTTEQLYTKSGKLRKRKTFQKSLKERQLAKKTKYIEKHAVKEGCKNSCLKKCNIMFSEEDRKYINKYYWGLKWRELSCYT</sequence>
<organism evidence="1 2">
    <name type="scientific">Parnassius apollo</name>
    <name type="common">Apollo butterfly</name>
    <name type="synonym">Papilio apollo</name>
    <dbReference type="NCBI Taxonomy" id="110799"/>
    <lineage>
        <taxon>Eukaryota</taxon>
        <taxon>Metazoa</taxon>
        <taxon>Ecdysozoa</taxon>
        <taxon>Arthropoda</taxon>
        <taxon>Hexapoda</taxon>
        <taxon>Insecta</taxon>
        <taxon>Pterygota</taxon>
        <taxon>Neoptera</taxon>
        <taxon>Endopterygota</taxon>
        <taxon>Lepidoptera</taxon>
        <taxon>Glossata</taxon>
        <taxon>Ditrysia</taxon>
        <taxon>Papilionoidea</taxon>
        <taxon>Papilionidae</taxon>
        <taxon>Parnassiinae</taxon>
        <taxon>Parnassini</taxon>
        <taxon>Parnassius</taxon>
        <taxon>Parnassius</taxon>
    </lineage>
</organism>
<evidence type="ECO:0000313" key="2">
    <source>
        <dbReference type="Proteomes" id="UP000691718"/>
    </source>
</evidence>
<comment type="caution">
    <text evidence="1">The sequence shown here is derived from an EMBL/GenBank/DDBJ whole genome shotgun (WGS) entry which is preliminary data.</text>
</comment>
<accession>A0A8S3XWY9</accession>
<keyword evidence="2" id="KW-1185">Reference proteome</keyword>
<reference evidence="1" key="1">
    <citation type="submission" date="2021-04" db="EMBL/GenBank/DDBJ databases">
        <authorList>
            <person name="Tunstrom K."/>
        </authorList>
    </citation>
    <scope>NUCLEOTIDE SEQUENCE</scope>
</reference>
<dbReference type="OrthoDB" id="6781302at2759"/>
<proteinExistence type="predicted"/>
<dbReference type="AlphaFoldDB" id="A0A8S3XWY9"/>